<sequence length="818" mass="89044">MLTPPTPLPRTIPSLSFFLFLVGLLPAHAQTAAIRGRIRTSDGQPAAYVNVALKQTARGTTTDEGGHYGLTHLAEGAYTVVTSAVGLQTQEKAVTVTAGQLLTLDFVLAETAQQLSEVVVTAHRSPNEAPVSIGKIAIRPLDLPQSVIVIDRQLMDQQQVLRVSDVLHNTSGVYVMGTTGGTQEEIAGRGFAFGSNNTFKNGVRFNNGVMPETSSLERAEVLKGSNAILFGNVAAGGVLNLVTKKPKFGNGGQLSMRAGSFGFYKPALDLYGAVNGSRHLAYRINTTYETAGSFRDEVRSERFYINPSLLAKIGPKTELLLEGDYLKDNRTPDYGVGAVNYRIAEVPRSRFLGVSWANYRVAQQSATLTLTHRLRAGWQVKAVGGYQGFSGSLYTTGRPSTVQPDGKWVRSLQRTQTDEQYFLGQIDVTGGFNTGFLGHSLLIGADADQYRTQTPAFNVYADPRNPSRISPLYDSINVFNPGEYPQRADIPQATRATLAKNLTGRGGVYVQDLVRITDQVKLLAGVRFSYLETRSEAYRYDETGALTLNPTAANHNQPIAANYYHAVTPRAGLVYQPLNTTALFASYANSFNLNTGIDNTGKPLPPSLVNQYEAGVKNDLFKGLLSANVTLYRIVNGNLNQTIQPDSPDFNAQFPNAQELAGEVTSQGLEVDLMSKPFRGFSFVGGYSYNQTRYTRSNTYAVGSRLRYNPNHTANASVFYAFGRGRLKGLDTGFTGFYVGNMLAGRNPRLTVADDPYRLIALPSFLQLDVSAGYTFGGVSLRGRLTNLLDAPGYYAHDDNSINPVAPRQFALTLAYQF</sequence>
<accession>A0A6J4JZD4</accession>
<dbReference type="InterPro" id="IPR037066">
    <property type="entry name" value="Plug_dom_sf"/>
</dbReference>
<keyword evidence="11 14" id="KW-0472">Membrane</keyword>
<keyword evidence="6 14" id="KW-0812">Transmembrane</keyword>
<evidence type="ECO:0000256" key="16">
    <source>
        <dbReference type="SAM" id="SignalP"/>
    </source>
</evidence>
<evidence type="ECO:0000259" key="17">
    <source>
        <dbReference type="Pfam" id="PF00593"/>
    </source>
</evidence>
<dbReference type="Pfam" id="PF13715">
    <property type="entry name" value="CarbopepD_reg_2"/>
    <property type="match status" value="1"/>
</dbReference>
<reference evidence="19" key="1">
    <citation type="submission" date="2020-02" db="EMBL/GenBank/DDBJ databases">
        <authorList>
            <person name="Meier V. D."/>
        </authorList>
    </citation>
    <scope>NUCLEOTIDE SEQUENCE</scope>
    <source>
        <strain evidence="19">AVDCRST_MAG56</strain>
    </source>
</reference>
<evidence type="ECO:0000256" key="11">
    <source>
        <dbReference type="ARBA" id="ARBA00023136"/>
    </source>
</evidence>
<dbReference type="InterPro" id="IPR036942">
    <property type="entry name" value="Beta-barrel_TonB_sf"/>
</dbReference>
<evidence type="ECO:0000256" key="6">
    <source>
        <dbReference type="ARBA" id="ARBA00022692"/>
    </source>
</evidence>
<dbReference type="InterPro" id="IPR010105">
    <property type="entry name" value="TonB_sidphr_rcpt"/>
</dbReference>
<dbReference type="Gene3D" id="2.40.170.20">
    <property type="entry name" value="TonB-dependent receptor, beta-barrel domain"/>
    <property type="match status" value="1"/>
</dbReference>
<evidence type="ECO:0000259" key="18">
    <source>
        <dbReference type="Pfam" id="PF07715"/>
    </source>
</evidence>
<dbReference type="InterPro" id="IPR000531">
    <property type="entry name" value="Beta-barrel_TonB"/>
</dbReference>
<evidence type="ECO:0000256" key="3">
    <source>
        <dbReference type="ARBA" id="ARBA00022448"/>
    </source>
</evidence>
<evidence type="ECO:0000256" key="1">
    <source>
        <dbReference type="ARBA" id="ARBA00004571"/>
    </source>
</evidence>
<protein>
    <submittedName>
        <fullName evidence="19">Ferrichrome-iron receptor</fullName>
    </submittedName>
</protein>
<dbReference type="Pfam" id="PF07715">
    <property type="entry name" value="Plug"/>
    <property type="match status" value="1"/>
</dbReference>
<dbReference type="SUPFAM" id="SSF56935">
    <property type="entry name" value="Porins"/>
    <property type="match status" value="1"/>
</dbReference>
<keyword evidence="4 14" id="KW-1134">Transmembrane beta strand</keyword>
<dbReference type="GO" id="GO:0038023">
    <property type="term" value="F:signaling receptor activity"/>
    <property type="evidence" value="ECO:0007669"/>
    <property type="project" value="InterPro"/>
</dbReference>
<evidence type="ECO:0000256" key="5">
    <source>
        <dbReference type="ARBA" id="ARBA00022496"/>
    </source>
</evidence>
<keyword evidence="10 15" id="KW-0798">TonB box</keyword>
<comment type="subcellular location">
    <subcellularLocation>
        <location evidence="1 14">Cell outer membrane</location>
        <topology evidence="1 14">Multi-pass membrane protein</topology>
    </subcellularLocation>
</comment>
<dbReference type="AlphaFoldDB" id="A0A6J4JZD4"/>
<keyword evidence="9" id="KW-0406">Ion transport</keyword>
<keyword evidence="8" id="KW-0408">Iron</keyword>
<evidence type="ECO:0000256" key="4">
    <source>
        <dbReference type="ARBA" id="ARBA00022452"/>
    </source>
</evidence>
<dbReference type="Pfam" id="PF00593">
    <property type="entry name" value="TonB_dep_Rec_b-barrel"/>
    <property type="match status" value="1"/>
</dbReference>
<evidence type="ECO:0000256" key="12">
    <source>
        <dbReference type="ARBA" id="ARBA00023170"/>
    </source>
</evidence>
<keyword evidence="3 14" id="KW-0813">Transport</keyword>
<feature type="domain" description="TonB-dependent receptor-like beta-barrel" evidence="17">
    <location>
        <begin position="312"/>
        <end position="788"/>
    </location>
</feature>
<evidence type="ECO:0000313" key="19">
    <source>
        <dbReference type="EMBL" id="CAA9291507.1"/>
    </source>
</evidence>
<feature type="signal peptide" evidence="16">
    <location>
        <begin position="1"/>
        <end position="29"/>
    </location>
</feature>
<keyword evidence="7 16" id="KW-0732">Signal</keyword>
<dbReference type="Gene3D" id="2.60.40.1120">
    <property type="entry name" value="Carboxypeptidase-like, regulatory domain"/>
    <property type="match status" value="1"/>
</dbReference>
<evidence type="ECO:0000256" key="7">
    <source>
        <dbReference type="ARBA" id="ARBA00022729"/>
    </source>
</evidence>
<dbReference type="GO" id="GO:0009279">
    <property type="term" value="C:cell outer membrane"/>
    <property type="evidence" value="ECO:0007669"/>
    <property type="project" value="UniProtKB-SubCell"/>
</dbReference>
<evidence type="ECO:0000256" key="15">
    <source>
        <dbReference type="RuleBase" id="RU003357"/>
    </source>
</evidence>
<comment type="similarity">
    <text evidence="2 14 15">Belongs to the TonB-dependent receptor family.</text>
</comment>
<dbReference type="PANTHER" id="PTHR32552">
    <property type="entry name" value="FERRICHROME IRON RECEPTOR-RELATED"/>
    <property type="match status" value="1"/>
</dbReference>
<dbReference type="InterPro" id="IPR012910">
    <property type="entry name" value="Plug_dom"/>
</dbReference>
<evidence type="ECO:0000256" key="13">
    <source>
        <dbReference type="ARBA" id="ARBA00023237"/>
    </source>
</evidence>
<keyword evidence="13 14" id="KW-0998">Cell outer membrane</keyword>
<keyword evidence="5" id="KW-0410">Iron transport</keyword>
<evidence type="ECO:0000256" key="8">
    <source>
        <dbReference type="ARBA" id="ARBA00023004"/>
    </source>
</evidence>
<evidence type="ECO:0000256" key="14">
    <source>
        <dbReference type="PROSITE-ProRule" id="PRU01360"/>
    </source>
</evidence>
<dbReference type="Gene3D" id="2.170.130.10">
    <property type="entry name" value="TonB-dependent receptor, plug domain"/>
    <property type="match status" value="1"/>
</dbReference>
<evidence type="ECO:0000256" key="9">
    <source>
        <dbReference type="ARBA" id="ARBA00023065"/>
    </source>
</evidence>
<dbReference type="CDD" id="cd01347">
    <property type="entry name" value="ligand_gated_channel"/>
    <property type="match status" value="1"/>
</dbReference>
<gene>
    <name evidence="19" type="ORF">AVDCRST_MAG56-4695</name>
</gene>
<dbReference type="NCBIfam" id="TIGR01783">
    <property type="entry name" value="TonB-siderophor"/>
    <property type="match status" value="1"/>
</dbReference>
<dbReference type="PANTHER" id="PTHR32552:SF68">
    <property type="entry name" value="FERRICHROME OUTER MEMBRANE TRANSPORTER_PHAGE RECEPTOR"/>
    <property type="match status" value="1"/>
</dbReference>
<feature type="domain" description="TonB-dependent receptor plug" evidence="18">
    <location>
        <begin position="141"/>
        <end position="238"/>
    </location>
</feature>
<dbReference type="SUPFAM" id="SSF49464">
    <property type="entry name" value="Carboxypeptidase regulatory domain-like"/>
    <property type="match status" value="1"/>
</dbReference>
<dbReference type="GO" id="GO:0015344">
    <property type="term" value="F:siderophore uptake transmembrane transporter activity"/>
    <property type="evidence" value="ECO:0007669"/>
    <property type="project" value="TreeGrafter"/>
</dbReference>
<dbReference type="InterPro" id="IPR039426">
    <property type="entry name" value="TonB-dep_rcpt-like"/>
</dbReference>
<organism evidence="19">
    <name type="scientific">uncultured Cytophagales bacterium</name>
    <dbReference type="NCBI Taxonomy" id="158755"/>
    <lineage>
        <taxon>Bacteria</taxon>
        <taxon>Pseudomonadati</taxon>
        <taxon>Bacteroidota</taxon>
        <taxon>Sphingobacteriia</taxon>
        <taxon>Sphingobacteriales</taxon>
        <taxon>environmental samples</taxon>
    </lineage>
</organism>
<evidence type="ECO:0000256" key="2">
    <source>
        <dbReference type="ARBA" id="ARBA00009810"/>
    </source>
</evidence>
<name>A0A6J4JZD4_9SPHI</name>
<feature type="chain" id="PRO_5026994579" evidence="16">
    <location>
        <begin position="30"/>
        <end position="818"/>
    </location>
</feature>
<evidence type="ECO:0000256" key="10">
    <source>
        <dbReference type="ARBA" id="ARBA00023077"/>
    </source>
</evidence>
<proteinExistence type="inferred from homology"/>
<dbReference type="EMBL" id="CADCTQ010000385">
    <property type="protein sequence ID" value="CAA9291507.1"/>
    <property type="molecule type" value="Genomic_DNA"/>
</dbReference>
<dbReference type="PROSITE" id="PS52016">
    <property type="entry name" value="TONB_DEPENDENT_REC_3"/>
    <property type="match status" value="1"/>
</dbReference>
<dbReference type="GO" id="GO:0015891">
    <property type="term" value="P:siderophore transport"/>
    <property type="evidence" value="ECO:0007669"/>
    <property type="project" value="InterPro"/>
</dbReference>
<dbReference type="InterPro" id="IPR008969">
    <property type="entry name" value="CarboxyPept-like_regulatory"/>
</dbReference>
<keyword evidence="12 19" id="KW-0675">Receptor</keyword>